<sequence length="91" mass="9104">MERGESGGMKTTDILFMISNAFSLESFVCAFSSGAVREAASVAVVEEGSTAVGLVDHSAFSSAASVAASKAFTAALAAGARANGYESASEE</sequence>
<keyword evidence="2" id="KW-1185">Reference proteome</keyword>
<accession>A0A0D3GZB8</accession>
<dbReference type="Gramene" id="OBART08G11800.1">
    <property type="protein sequence ID" value="OBART08G11800.1"/>
    <property type="gene ID" value="OBART08G11800"/>
</dbReference>
<evidence type="ECO:0000313" key="2">
    <source>
        <dbReference type="Proteomes" id="UP000026960"/>
    </source>
</evidence>
<evidence type="ECO:0000313" key="1">
    <source>
        <dbReference type="EnsemblPlants" id="OBART08G11800.1"/>
    </source>
</evidence>
<organism evidence="1">
    <name type="scientific">Oryza barthii</name>
    <dbReference type="NCBI Taxonomy" id="65489"/>
    <lineage>
        <taxon>Eukaryota</taxon>
        <taxon>Viridiplantae</taxon>
        <taxon>Streptophyta</taxon>
        <taxon>Embryophyta</taxon>
        <taxon>Tracheophyta</taxon>
        <taxon>Spermatophyta</taxon>
        <taxon>Magnoliopsida</taxon>
        <taxon>Liliopsida</taxon>
        <taxon>Poales</taxon>
        <taxon>Poaceae</taxon>
        <taxon>BOP clade</taxon>
        <taxon>Oryzoideae</taxon>
        <taxon>Oryzeae</taxon>
        <taxon>Oryzinae</taxon>
        <taxon>Oryza</taxon>
    </lineage>
</organism>
<dbReference type="PaxDb" id="65489-OBART08G11800.1"/>
<name>A0A0D3GZB8_9ORYZ</name>
<dbReference type="HOGENOM" id="CLU_2430574_0_0_1"/>
<dbReference type="EnsemblPlants" id="OBART08G11800.1">
    <property type="protein sequence ID" value="OBART08G11800.1"/>
    <property type="gene ID" value="OBART08G11800"/>
</dbReference>
<dbReference type="Proteomes" id="UP000026960">
    <property type="component" value="Chromosome 8"/>
</dbReference>
<protein>
    <submittedName>
        <fullName evidence="1">Uncharacterized protein</fullName>
    </submittedName>
</protein>
<reference evidence="1" key="1">
    <citation type="journal article" date="2009" name="Rice">
        <title>De Novo Next Generation Sequencing of Plant Genomes.</title>
        <authorList>
            <person name="Rounsley S."/>
            <person name="Marri P.R."/>
            <person name="Yu Y."/>
            <person name="He R."/>
            <person name="Sisneros N."/>
            <person name="Goicoechea J.L."/>
            <person name="Lee S.J."/>
            <person name="Angelova A."/>
            <person name="Kudrna D."/>
            <person name="Luo M."/>
            <person name="Affourtit J."/>
            <person name="Desany B."/>
            <person name="Knight J."/>
            <person name="Niazi F."/>
            <person name="Egholm M."/>
            <person name="Wing R.A."/>
        </authorList>
    </citation>
    <scope>NUCLEOTIDE SEQUENCE [LARGE SCALE GENOMIC DNA]</scope>
    <source>
        <strain evidence="1">cv. IRGC 105608</strain>
    </source>
</reference>
<dbReference type="AlphaFoldDB" id="A0A0D3GZB8"/>
<reference evidence="1" key="2">
    <citation type="submission" date="2015-03" db="UniProtKB">
        <authorList>
            <consortium name="EnsemblPlants"/>
        </authorList>
    </citation>
    <scope>IDENTIFICATION</scope>
</reference>
<proteinExistence type="predicted"/>